<dbReference type="PANTHER" id="PTHR28259">
    <property type="entry name" value="FLUORIDE EXPORT PROTEIN 1-RELATED"/>
    <property type="match status" value="1"/>
</dbReference>
<evidence type="ECO:0000313" key="16">
    <source>
        <dbReference type="Proteomes" id="UP000790580"/>
    </source>
</evidence>
<organism evidence="15 16">
    <name type="scientific">Evansella alkalicola</name>
    <dbReference type="NCBI Taxonomy" id="745819"/>
    <lineage>
        <taxon>Bacteria</taxon>
        <taxon>Bacillati</taxon>
        <taxon>Bacillota</taxon>
        <taxon>Bacilli</taxon>
        <taxon>Bacillales</taxon>
        <taxon>Bacillaceae</taxon>
        <taxon>Evansella</taxon>
    </lineage>
</organism>
<keyword evidence="16" id="KW-1185">Reference proteome</keyword>
<evidence type="ECO:0000256" key="3">
    <source>
        <dbReference type="ARBA" id="ARBA00022475"/>
    </source>
</evidence>
<evidence type="ECO:0000256" key="10">
    <source>
        <dbReference type="ARBA" id="ARBA00023303"/>
    </source>
</evidence>
<dbReference type="EMBL" id="JAHQCR010000086">
    <property type="protein sequence ID" value="MBU9723764.1"/>
    <property type="molecule type" value="Genomic_DNA"/>
</dbReference>
<dbReference type="RefSeq" id="WP_088073243.1">
    <property type="nucleotide sequence ID" value="NZ_JAHQCR010000086.1"/>
</dbReference>
<evidence type="ECO:0000256" key="1">
    <source>
        <dbReference type="ARBA" id="ARBA00004651"/>
    </source>
</evidence>
<dbReference type="PANTHER" id="PTHR28259:SF16">
    <property type="entry name" value="FLUORIDE-SPECIFIC ION CHANNEL FLUC 2"/>
    <property type="match status" value="1"/>
</dbReference>
<dbReference type="Pfam" id="PF02537">
    <property type="entry name" value="CRCB"/>
    <property type="match status" value="1"/>
</dbReference>
<feature type="transmembrane region" description="Helical" evidence="14">
    <location>
        <begin position="6"/>
        <end position="24"/>
    </location>
</feature>
<keyword evidence="3 14" id="KW-1003">Cell membrane</keyword>
<name>A0ABS6K1G1_9BACI</name>
<comment type="subcellular location">
    <subcellularLocation>
        <location evidence="1 14">Cell membrane</location>
        <topology evidence="1 14">Multi-pass membrane protein</topology>
    </subcellularLocation>
</comment>
<comment type="caution">
    <text evidence="15">The sequence shown here is derived from an EMBL/GenBank/DDBJ whole genome shotgun (WGS) entry which is preliminary data.</text>
</comment>
<feature type="binding site" evidence="14">
    <location>
        <position position="81"/>
    </location>
    <ligand>
        <name>Na(+)</name>
        <dbReference type="ChEBI" id="CHEBI:29101"/>
        <note>structural</note>
    </ligand>
</feature>
<evidence type="ECO:0000256" key="14">
    <source>
        <dbReference type="HAMAP-Rule" id="MF_00454"/>
    </source>
</evidence>
<reference evidence="15 16" key="1">
    <citation type="submission" date="2021-06" db="EMBL/GenBank/DDBJ databases">
        <title>Bacillus sp. RD4P76, an endophyte from a halophyte.</title>
        <authorList>
            <person name="Sun J.-Q."/>
        </authorList>
    </citation>
    <scope>NUCLEOTIDE SEQUENCE [LARGE SCALE GENOMIC DNA]</scope>
    <source>
        <strain evidence="15 16">JCM 17098</strain>
    </source>
</reference>
<keyword evidence="4 14" id="KW-0812">Transmembrane</keyword>
<dbReference type="InterPro" id="IPR003691">
    <property type="entry name" value="FluC"/>
</dbReference>
<evidence type="ECO:0000256" key="8">
    <source>
        <dbReference type="ARBA" id="ARBA00023065"/>
    </source>
</evidence>
<keyword evidence="2 14" id="KW-0813">Transport</keyword>
<feature type="transmembrane region" description="Helical" evidence="14">
    <location>
        <begin position="69"/>
        <end position="93"/>
    </location>
</feature>
<protein>
    <recommendedName>
        <fullName evidence="14">Fluoride-specific ion channel FluC</fullName>
    </recommendedName>
</protein>
<keyword evidence="7 14" id="KW-0915">Sodium</keyword>
<accession>A0ABS6K1G1</accession>
<dbReference type="NCBIfam" id="TIGR00494">
    <property type="entry name" value="crcB"/>
    <property type="match status" value="1"/>
</dbReference>
<evidence type="ECO:0000256" key="2">
    <source>
        <dbReference type="ARBA" id="ARBA00022448"/>
    </source>
</evidence>
<sequence length="125" mass="13542">MNLIIVAIGGGLGAVIRYILGIWIKDKTKERAIPTAMLVVNVVGAFGLGYFLSSFYGEIPVNAYDERPFLIIGIGFFGAFTTFSTFSVEAVTLMQKKKWGALTTYVLLSIGGSVLTFLIGFYLGL</sequence>
<keyword evidence="6 14" id="KW-1133">Transmembrane helix</keyword>
<evidence type="ECO:0000256" key="5">
    <source>
        <dbReference type="ARBA" id="ARBA00022723"/>
    </source>
</evidence>
<keyword evidence="10 14" id="KW-0407">Ion channel</keyword>
<proteinExistence type="inferred from homology"/>
<comment type="catalytic activity">
    <reaction evidence="12">
        <text>fluoride(in) = fluoride(out)</text>
        <dbReference type="Rhea" id="RHEA:76159"/>
        <dbReference type="ChEBI" id="CHEBI:17051"/>
    </reaction>
    <physiologicalReaction direction="left-to-right" evidence="12">
        <dbReference type="Rhea" id="RHEA:76160"/>
    </physiologicalReaction>
</comment>
<dbReference type="HAMAP" id="MF_00454">
    <property type="entry name" value="FluC"/>
    <property type="match status" value="1"/>
</dbReference>
<gene>
    <name evidence="14 15" type="primary">crcB</name>
    <name evidence="14" type="synonym">fluC</name>
    <name evidence="15" type="ORF">KS407_20290</name>
</gene>
<feature type="transmembrane region" description="Helical" evidence="14">
    <location>
        <begin position="105"/>
        <end position="124"/>
    </location>
</feature>
<evidence type="ECO:0000256" key="13">
    <source>
        <dbReference type="ARBA" id="ARBA00049940"/>
    </source>
</evidence>
<evidence type="ECO:0000256" key="4">
    <source>
        <dbReference type="ARBA" id="ARBA00022692"/>
    </source>
</evidence>
<evidence type="ECO:0000256" key="7">
    <source>
        <dbReference type="ARBA" id="ARBA00023053"/>
    </source>
</evidence>
<dbReference type="Proteomes" id="UP000790580">
    <property type="component" value="Unassembled WGS sequence"/>
</dbReference>
<keyword evidence="9 14" id="KW-0472">Membrane</keyword>
<evidence type="ECO:0000256" key="9">
    <source>
        <dbReference type="ARBA" id="ARBA00023136"/>
    </source>
</evidence>
<keyword evidence="8 14" id="KW-0406">Ion transport</keyword>
<feature type="transmembrane region" description="Helical" evidence="14">
    <location>
        <begin position="36"/>
        <end position="57"/>
    </location>
</feature>
<comment type="function">
    <text evidence="13 14">Fluoride-specific ion channel. Important for reducing fluoride concentration in the cell, thus reducing its toxicity.</text>
</comment>
<comment type="activity regulation">
    <text evidence="14">Na(+) is not transported, but it plays an essential structural role and its presence is essential for fluoride channel function.</text>
</comment>
<evidence type="ECO:0000256" key="12">
    <source>
        <dbReference type="ARBA" id="ARBA00035585"/>
    </source>
</evidence>
<evidence type="ECO:0000256" key="6">
    <source>
        <dbReference type="ARBA" id="ARBA00022989"/>
    </source>
</evidence>
<feature type="binding site" evidence="14">
    <location>
        <position position="78"/>
    </location>
    <ligand>
        <name>Na(+)</name>
        <dbReference type="ChEBI" id="CHEBI:29101"/>
        <note>structural</note>
    </ligand>
</feature>
<evidence type="ECO:0000256" key="11">
    <source>
        <dbReference type="ARBA" id="ARBA00035120"/>
    </source>
</evidence>
<evidence type="ECO:0000313" key="15">
    <source>
        <dbReference type="EMBL" id="MBU9723764.1"/>
    </source>
</evidence>
<comment type="similarity">
    <text evidence="11 14">Belongs to the fluoride channel Fluc/FEX (TC 1.A.43) family.</text>
</comment>
<keyword evidence="5 14" id="KW-0479">Metal-binding</keyword>